<dbReference type="InterPro" id="IPR014719">
    <property type="entry name" value="Ribosomal_bL12_C/ClpS-like"/>
</dbReference>
<evidence type="ECO:0000313" key="7">
    <source>
        <dbReference type="EMBL" id="KAK6743837.1"/>
    </source>
</evidence>
<dbReference type="Pfam" id="PF16320">
    <property type="entry name" value="Ribosomal_L12_N"/>
    <property type="match status" value="1"/>
</dbReference>
<feature type="region of interest" description="Disordered" evidence="4">
    <location>
        <begin position="123"/>
        <end position="142"/>
    </location>
</feature>
<evidence type="ECO:0000259" key="5">
    <source>
        <dbReference type="Pfam" id="PF00542"/>
    </source>
</evidence>
<name>A0ABR1CZV2_NECAM</name>
<feature type="domain" description="Large ribosomal subunit protein bL12 C-terminal" evidence="5">
    <location>
        <begin position="217"/>
        <end position="284"/>
    </location>
</feature>
<proteinExistence type="inferred from homology"/>
<organism evidence="7 8">
    <name type="scientific">Necator americanus</name>
    <name type="common">Human hookworm</name>
    <dbReference type="NCBI Taxonomy" id="51031"/>
    <lineage>
        <taxon>Eukaryota</taxon>
        <taxon>Metazoa</taxon>
        <taxon>Ecdysozoa</taxon>
        <taxon>Nematoda</taxon>
        <taxon>Chromadorea</taxon>
        <taxon>Rhabditida</taxon>
        <taxon>Rhabditina</taxon>
        <taxon>Rhabditomorpha</taxon>
        <taxon>Strongyloidea</taxon>
        <taxon>Ancylostomatidae</taxon>
        <taxon>Bunostominae</taxon>
        <taxon>Necator</taxon>
    </lineage>
</organism>
<dbReference type="EMBL" id="JAVFWL010000003">
    <property type="protein sequence ID" value="KAK6743837.1"/>
    <property type="molecule type" value="Genomic_DNA"/>
</dbReference>
<gene>
    <name evidence="7" type="primary">Necator_chrIII.g11641</name>
    <name evidence="7" type="ORF">RB195_010876</name>
</gene>
<dbReference type="Pfam" id="PF00542">
    <property type="entry name" value="Ribosomal_L12"/>
    <property type="match status" value="1"/>
</dbReference>
<dbReference type="PANTHER" id="PTHR45987">
    <property type="entry name" value="39S RIBOSOMAL PROTEIN L12"/>
    <property type="match status" value="1"/>
</dbReference>
<protein>
    <recommendedName>
        <fullName evidence="9">Ribosomal protein L7/L12 domain protein</fullName>
    </recommendedName>
</protein>
<dbReference type="SUPFAM" id="SSF54736">
    <property type="entry name" value="ClpS-like"/>
    <property type="match status" value="1"/>
</dbReference>
<evidence type="ECO:0000256" key="4">
    <source>
        <dbReference type="SAM" id="MobiDB-lite"/>
    </source>
</evidence>
<dbReference type="PANTHER" id="PTHR45987:SF4">
    <property type="entry name" value="LARGE RIBOSOMAL SUBUNIT PROTEIN BL12M"/>
    <property type="match status" value="1"/>
</dbReference>
<evidence type="ECO:0000256" key="2">
    <source>
        <dbReference type="ARBA" id="ARBA00022980"/>
    </source>
</evidence>
<keyword evidence="2" id="KW-0689">Ribosomal protein</keyword>
<reference evidence="7 8" key="1">
    <citation type="submission" date="2023-08" db="EMBL/GenBank/DDBJ databases">
        <title>A Necator americanus chromosomal reference genome.</title>
        <authorList>
            <person name="Ilik V."/>
            <person name="Petrzelkova K.J."/>
            <person name="Pardy F."/>
            <person name="Fuh T."/>
            <person name="Niatou-Singa F.S."/>
            <person name="Gouil Q."/>
            <person name="Baker L."/>
            <person name="Ritchie M.E."/>
            <person name="Jex A.R."/>
            <person name="Gazzola D."/>
            <person name="Li H."/>
            <person name="Toshio Fujiwara R."/>
            <person name="Zhan B."/>
            <person name="Aroian R.V."/>
            <person name="Pafco B."/>
            <person name="Schwarz E.M."/>
        </authorList>
    </citation>
    <scope>NUCLEOTIDE SEQUENCE [LARGE SCALE GENOMIC DNA]</scope>
    <source>
        <strain evidence="7 8">Aroian</strain>
        <tissue evidence="7">Whole animal</tissue>
    </source>
</reference>
<dbReference type="Proteomes" id="UP001303046">
    <property type="component" value="Unassembled WGS sequence"/>
</dbReference>
<keyword evidence="3" id="KW-0687">Ribonucleoprotein</keyword>
<accession>A0ABR1CZV2</accession>
<comment type="caution">
    <text evidence="7">The sequence shown here is derived from an EMBL/GenBank/DDBJ whole genome shotgun (WGS) entry which is preliminary data.</text>
</comment>
<dbReference type="InterPro" id="IPR000206">
    <property type="entry name" value="Ribosomal_bL12"/>
</dbReference>
<dbReference type="Gene3D" id="3.30.1390.10">
    <property type="match status" value="1"/>
</dbReference>
<sequence>MRRKEWGIRGRANCEGTERKSHHIIPGANRRYKIDRERLRVHPPEIMREKPRNGTALRTENENPPHILQKFQNVGCNVNCANHALGTRPSTRQTQARMSVLARLRSGSFLRVRDGVRYLSAAQPSGLPLDKGTPAPLPSEDKPLSPKVAALVEEIVNLSLLDVADLNKALKKRLNISDQPFMPAGMMMAAVQNAAANGAPSEASKESESDVPQKMTFSVKLTKFDDSKKISLIKEIRTLVPGLNLVQAKKFVETAPVVVKEDMGKSEAEEMKNALEKVGATIEIV</sequence>
<dbReference type="InterPro" id="IPR013823">
    <property type="entry name" value="Ribosomal_bL12_C"/>
</dbReference>
<feature type="domain" description="Large ribosomal subunit protein bL12 oligomerization" evidence="6">
    <location>
        <begin position="148"/>
        <end position="196"/>
    </location>
</feature>
<evidence type="ECO:0000313" key="8">
    <source>
        <dbReference type="Proteomes" id="UP001303046"/>
    </source>
</evidence>
<dbReference type="HAMAP" id="MF_00368">
    <property type="entry name" value="Ribosomal_bL12"/>
    <property type="match status" value="1"/>
</dbReference>
<evidence type="ECO:0000256" key="3">
    <source>
        <dbReference type="ARBA" id="ARBA00023274"/>
    </source>
</evidence>
<dbReference type="CDD" id="cd00387">
    <property type="entry name" value="Ribosomal_L7_L12"/>
    <property type="match status" value="1"/>
</dbReference>
<comment type="similarity">
    <text evidence="1">Belongs to the bacterial ribosomal protein bL12 family.</text>
</comment>
<dbReference type="Gene3D" id="1.20.5.710">
    <property type="entry name" value="Single helix bin"/>
    <property type="match status" value="1"/>
</dbReference>
<dbReference type="SUPFAM" id="SSF48300">
    <property type="entry name" value="Ribosomal protein L7/12, oligomerisation (N-terminal) domain"/>
    <property type="match status" value="1"/>
</dbReference>
<evidence type="ECO:0000256" key="1">
    <source>
        <dbReference type="ARBA" id="ARBA00007197"/>
    </source>
</evidence>
<evidence type="ECO:0000259" key="6">
    <source>
        <dbReference type="Pfam" id="PF16320"/>
    </source>
</evidence>
<keyword evidence="8" id="KW-1185">Reference proteome</keyword>
<evidence type="ECO:0008006" key="9">
    <source>
        <dbReference type="Google" id="ProtNLM"/>
    </source>
</evidence>
<dbReference type="InterPro" id="IPR036235">
    <property type="entry name" value="Ribosomal_bL12_oligo_N_sf"/>
</dbReference>
<dbReference type="InterPro" id="IPR008932">
    <property type="entry name" value="Ribosomal_bL12_oligo"/>
</dbReference>